<dbReference type="EMBL" id="QPJY01000018">
    <property type="protein sequence ID" value="RCX22416.1"/>
    <property type="molecule type" value="Genomic_DNA"/>
</dbReference>
<reference evidence="6 7" key="1">
    <citation type="submission" date="2018-07" db="EMBL/GenBank/DDBJ databases">
        <title>Genomic Encyclopedia of Type Strains, Phase IV (KMG-IV): sequencing the most valuable type-strain genomes for metagenomic binning, comparative biology and taxonomic classification.</title>
        <authorList>
            <person name="Goeker M."/>
        </authorList>
    </citation>
    <scope>NUCLEOTIDE SEQUENCE [LARGE SCALE GENOMIC DNA]</scope>
    <source>
        <strain evidence="6 7">DSM 26407</strain>
    </source>
</reference>
<comment type="caution">
    <text evidence="6">The sequence shown here is derived from an EMBL/GenBank/DDBJ whole genome shotgun (WGS) entry which is preliminary data.</text>
</comment>
<evidence type="ECO:0000313" key="6">
    <source>
        <dbReference type="EMBL" id="RCX22416.1"/>
    </source>
</evidence>
<dbReference type="InterPro" id="IPR036909">
    <property type="entry name" value="Cyt_c-like_dom_sf"/>
</dbReference>
<evidence type="ECO:0000256" key="4">
    <source>
        <dbReference type="PROSITE-ProRule" id="PRU00433"/>
    </source>
</evidence>
<dbReference type="GO" id="GO:0009055">
    <property type="term" value="F:electron transfer activity"/>
    <property type="evidence" value="ECO:0007669"/>
    <property type="project" value="InterPro"/>
</dbReference>
<dbReference type="Proteomes" id="UP000252707">
    <property type="component" value="Unassembled WGS sequence"/>
</dbReference>
<feature type="domain" description="Cytochrome c" evidence="5">
    <location>
        <begin position="19"/>
        <end position="87"/>
    </location>
</feature>
<name>A0A369BP88_9GAMM</name>
<keyword evidence="7" id="KW-1185">Reference proteome</keyword>
<dbReference type="AlphaFoldDB" id="A0A369BP88"/>
<dbReference type="GO" id="GO:0020037">
    <property type="term" value="F:heme binding"/>
    <property type="evidence" value="ECO:0007669"/>
    <property type="project" value="InterPro"/>
</dbReference>
<dbReference type="SUPFAM" id="SSF46626">
    <property type="entry name" value="Cytochrome c"/>
    <property type="match status" value="1"/>
</dbReference>
<sequence>MVPAIVLALSGAAVLWWRGQPHTPEALFRARCSACHELRAERVCGFAPALRPAIVDTMRRLHGAAAVIDGAEAAIIKRYLSEELPCP</sequence>
<dbReference type="OrthoDB" id="7064595at2"/>
<proteinExistence type="predicted"/>
<evidence type="ECO:0000313" key="7">
    <source>
        <dbReference type="Proteomes" id="UP000252707"/>
    </source>
</evidence>
<organism evidence="6 7">
    <name type="scientific">Thioalbus denitrificans</name>
    <dbReference type="NCBI Taxonomy" id="547122"/>
    <lineage>
        <taxon>Bacteria</taxon>
        <taxon>Pseudomonadati</taxon>
        <taxon>Pseudomonadota</taxon>
        <taxon>Gammaproteobacteria</taxon>
        <taxon>Chromatiales</taxon>
        <taxon>Ectothiorhodospiraceae</taxon>
        <taxon>Thioalbus</taxon>
    </lineage>
</organism>
<keyword evidence="1 4" id="KW-0349">Heme</keyword>
<protein>
    <recommendedName>
        <fullName evidence="5">Cytochrome c domain-containing protein</fullName>
    </recommendedName>
</protein>
<keyword evidence="2 4" id="KW-0479">Metal-binding</keyword>
<dbReference type="RefSeq" id="WP_114281312.1">
    <property type="nucleotide sequence ID" value="NZ_QPJY01000018.1"/>
</dbReference>
<dbReference type="GO" id="GO:0046872">
    <property type="term" value="F:metal ion binding"/>
    <property type="evidence" value="ECO:0007669"/>
    <property type="project" value="UniProtKB-KW"/>
</dbReference>
<evidence type="ECO:0000256" key="1">
    <source>
        <dbReference type="ARBA" id="ARBA00022617"/>
    </source>
</evidence>
<evidence type="ECO:0000259" key="5">
    <source>
        <dbReference type="PROSITE" id="PS51007"/>
    </source>
</evidence>
<evidence type="ECO:0000256" key="3">
    <source>
        <dbReference type="ARBA" id="ARBA00023004"/>
    </source>
</evidence>
<dbReference type="InterPro" id="IPR009056">
    <property type="entry name" value="Cyt_c-like_dom"/>
</dbReference>
<gene>
    <name evidence="6" type="ORF">DFQ59_11829</name>
</gene>
<dbReference type="Gene3D" id="1.10.760.10">
    <property type="entry name" value="Cytochrome c-like domain"/>
    <property type="match status" value="1"/>
</dbReference>
<dbReference type="PROSITE" id="PS51007">
    <property type="entry name" value="CYTC"/>
    <property type="match status" value="1"/>
</dbReference>
<keyword evidence="3 4" id="KW-0408">Iron</keyword>
<evidence type="ECO:0000256" key="2">
    <source>
        <dbReference type="ARBA" id="ARBA00022723"/>
    </source>
</evidence>
<accession>A0A369BP88</accession>